<accession>A0A3Z6GBT6</accession>
<dbReference type="Pfam" id="PF04985">
    <property type="entry name" value="Phage_tube"/>
    <property type="match status" value="1"/>
</dbReference>
<protein>
    <submittedName>
        <fullName evidence="1">Phage major tail tube protein</fullName>
    </submittedName>
</protein>
<gene>
    <name evidence="1" type="ORF">A5U30_004406</name>
</gene>
<evidence type="ECO:0000313" key="1">
    <source>
        <dbReference type="EMBL" id="EFM8156688.1"/>
    </source>
</evidence>
<dbReference type="EMBL" id="AATLZG010000037">
    <property type="protein sequence ID" value="EFM8156688.1"/>
    <property type="molecule type" value="Genomic_DNA"/>
</dbReference>
<dbReference type="AlphaFoldDB" id="A0A3Z6GBT6"/>
<reference evidence="1 2" key="1">
    <citation type="submission" date="2020-02" db="EMBL/GenBank/DDBJ databases">
        <authorList>
            <consortium name="PulseNet: The National Subtyping Network for Foodborne Disease Surveillance"/>
            <person name="Tarr C.L."/>
            <person name="Trees E."/>
            <person name="Katz L.S."/>
            <person name="Carleton-Romer H.A."/>
            <person name="Stroika S."/>
            <person name="Kucerova Z."/>
            <person name="Roache K.F."/>
            <person name="Sabol A.L."/>
            <person name="Besser J."/>
            <person name="Gerner-Smidt P."/>
        </authorList>
    </citation>
    <scope>NUCLEOTIDE SEQUENCE [LARGE SCALE GENOMIC DNA]</scope>
    <source>
        <strain evidence="1 2">PNUSAE002719</strain>
    </source>
</reference>
<proteinExistence type="predicted"/>
<evidence type="ECO:0000313" key="2">
    <source>
        <dbReference type="Proteomes" id="UP000555763"/>
    </source>
</evidence>
<dbReference type="NCBIfam" id="TIGR01611">
    <property type="entry name" value="tail_tube"/>
    <property type="match status" value="1"/>
</dbReference>
<sequence>MAVPHKLRFMTLFIDGKNEIGQVVSVTLPKLTRKTESYRGGGMLGSVAVDLGLDDSALDASFVMGGAAADLVRKYAGRIDEVRLRFAGEYYTDGDSQLIEVEMRGRISEIDMGEAKQGEDTQHTYNVKNTYYKLSSDDRELLEFDLLNFIYRQDGENIVPDRIRSALGMG</sequence>
<dbReference type="Proteomes" id="UP000555763">
    <property type="component" value="Unassembled WGS sequence"/>
</dbReference>
<dbReference type="RefSeq" id="WP_033805532.1">
    <property type="nucleotide sequence ID" value="NZ_BDLJ01000034.1"/>
</dbReference>
<dbReference type="InterPro" id="IPR006498">
    <property type="entry name" value="Tail_tube"/>
</dbReference>
<comment type="caution">
    <text evidence="1">The sequence shown here is derived from an EMBL/GenBank/DDBJ whole genome shotgun (WGS) entry which is preliminary data.</text>
</comment>
<organism evidence="1 2">
    <name type="scientific">Escherichia coli</name>
    <dbReference type="NCBI Taxonomy" id="562"/>
    <lineage>
        <taxon>Bacteria</taxon>
        <taxon>Pseudomonadati</taxon>
        <taxon>Pseudomonadota</taxon>
        <taxon>Gammaproteobacteria</taxon>
        <taxon>Enterobacterales</taxon>
        <taxon>Enterobacteriaceae</taxon>
        <taxon>Escherichia</taxon>
    </lineage>
</organism>
<name>A0A3Z6GBT6_ECOLX</name>